<comment type="catalytic activity">
    <reaction evidence="9">
        <text>a 5'-end NAD(+)-phospho-ribonucleoside in mRNA + H2O = a 5'-end phospho-adenosine-phospho-ribonucleoside in mRNA + beta-nicotinamide D-ribonucleotide + 2 H(+)</text>
        <dbReference type="Rhea" id="RHEA:60876"/>
        <dbReference type="Rhea" id="RHEA-COMP:15698"/>
        <dbReference type="Rhea" id="RHEA-COMP:15719"/>
        <dbReference type="ChEBI" id="CHEBI:14649"/>
        <dbReference type="ChEBI" id="CHEBI:15377"/>
        <dbReference type="ChEBI" id="CHEBI:15378"/>
        <dbReference type="ChEBI" id="CHEBI:144029"/>
        <dbReference type="ChEBI" id="CHEBI:144051"/>
    </reaction>
    <physiologicalReaction direction="left-to-right" evidence="9">
        <dbReference type="Rhea" id="RHEA:60877"/>
    </physiologicalReaction>
</comment>
<evidence type="ECO:0000256" key="2">
    <source>
        <dbReference type="ARBA" id="ARBA00001947"/>
    </source>
</evidence>
<name>A0ABV2IZ43_9HYPH</name>
<dbReference type="InterPro" id="IPR000086">
    <property type="entry name" value="NUDIX_hydrolase_dom"/>
</dbReference>
<dbReference type="Pfam" id="PF00293">
    <property type="entry name" value="NUDIX"/>
    <property type="match status" value="1"/>
</dbReference>
<keyword evidence="6 11" id="KW-0378">Hydrolase</keyword>
<protein>
    <recommendedName>
        <fullName evidence="4">NAD(+) diphosphatase</fullName>
        <ecNumber evidence="4">3.6.1.22</ecNumber>
    </recommendedName>
</protein>
<dbReference type="InterPro" id="IPR015797">
    <property type="entry name" value="NUDIX_hydrolase-like_dom_sf"/>
</dbReference>
<dbReference type="SUPFAM" id="SSF55811">
    <property type="entry name" value="Nudix"/>
    <property type="match status" value="1"/>
</dbReference>
<reference evidence="11 12" key="1">
    <citation type="submission" date="2024-06" db="EMBL/GenBank/DDBJ databases">
        <title>Genomic Encyclopedia of Type Strains, Phase IV (KMG-IV): sequencing the most valuable type-strain genomes for metagenomic binning, comparative biology and taxonomic classification.</title>
        <authorList>
            <person name="Goeker M."/>
        </authorList>
    </citation>
    <scope>NUCLEOTIDE SEQUENCE [LARGE SCALE GENOMIC DNA]</scope>
    <source>
        <strain evidence="11 12">DSM 29780</strain>
    </source>
</reference>
<organism evidence="11 12">
    <name type="scientific">Rhizobium aquaticum</name>
    <dbReference type="NCBI Taxonomy" id="1549636"/>
    <lineage>
        <taxon>Bacteria</taxon>
        <taxon>Pseudomonadati</taxon>
        <taxon>Pseudomonadota</taxon>
        <taxon>Alphaproteobacteria</taxon>
        <taxon>Hyphomicrobiales</taxon>
        <taxon>Rhizobiaceae</taxon>
        <taxon>Rhizobium/Agrobacterium group</taxon>
        <taxon>Rhizobium</taxon>
    </lineage>
</organism>
<evidence type="ECO:0000313" key="12">
    <source>
        <dbReference type="Proteomes" id="UP001549047"/>
    </source>
</evidence>
<dbReference type="InterPro" id="IPR020084">
    <property type="entry name" value="NUDIX_hydrolase_CS"/>
</dbReference>
<proteinExistence type="inferred from homology"/>
<dbReference type="PROSITE" id="PS51462">
    <property type="entry name" value="NUDIX"/>
    <property type="match status" value="1"/>
</dbReference>
<dbReference type="PROSITE" id="PS00893">
    <property type="entry name" value="NUDIX_BOX"/>
    <property type="match status" value="1"/>
</dbReference>
<evidence type="ECO:0000256" key="6">
    <source>
        <dbReference type="ARBA" id="ARBA00022801"/>
    </source>
</evidence>
<dbReference type="InterPro" id="IPR015376">
    <property type="entry name" value="Znr_NADH_PPase"/>
</dbReference>
<dbReference type="Pfam" id="PF09296">
    <property type="entry name" value="NUDIX-like"/>
    <property type="match status" value="1"/>
</dbReference>
<accession>A0ABV2IZ43</accession>
<comment type="cofactor">
    <cofactor evidence="2">
        <name>Zn(2+)</name>
        <dbReference type="ChEBI" id="CHEBI:29105"/>
    </cofactor>
</comment>
<dbReference type="RefSeq" id="WP_354556280.1">
    <property type="nucleotide sequence ID" value="NZ_JBEPMB010000002.1"/>
</dbReference>
<evidence type="ECO:0000256" key="4">
    <source>
        <dbReference type="ARBA" id="ARBA00012381"/>
    </source>
</evidence>
<dbReference type="EMBL" id="JBEPMB010000002">
    <property type="protein sequence ID" value="MET3613772.1"/>
    <property type="molecule type" value="Genomic_DNA"/>
</dbReference>
<comment type="similarity">
    <text evidence="3">Belongs to the Nudix hydrolase family. NudC subfamily.</text>
</comment>
<evidence type="ECO:0000259" key="10">
    <source>
        <dbReference type="PROSITE" id="PS51462"/>
    </source>
</evidence>
<keyword evidence="12" id="KW-1185">Reference proteome</keyword>
<dbReference type="Gene3D" id="3.90.79.20">
    <property type="match status" value="1"/>
</dbReference>
<evidence type="ECO:0000313" key="11">
    <source>
        <dbReference type="EMBL" id="MET3613772.1"/>
    </source>
</evidence>
<evidence type="ECO:0000256" key="9">
    <source>
        <dbReference type="ARBA" id="ARBA00023679"/>
    </source>
</evidence>
<dbReference type="NCBIfam" id="NF001299">
    <property type="entry name" value="PRK00241.1"/>
    <property type="match status" value="1"/>
</dbReference>
<gene>
    <name evidence="11" type="ORF">ABID16_002101</name>
</gene>
<dbReference type="EC" id="3.6.1.22" evidence="4"/>
<dbReference type="Proteomes" id="UP001549047">
    <property type="component" value="Unassembled WGS sequence"/>
</dbReference>
<evidence type="ECO:0000256" key="7">
    <source>
        <dbReference type="ARBA" id="ARBA00022842"/>
    </source>
</evidence>
<comment type="caution">
    <text evidence="11">The sequence shown here is derived from an EMBL/GenBank/DDBJ whole genome shotgun (WGS) entry which is preliminary data.</text>
</comment>
<evidence type="ECO:0000256" key="8">
    <source>
        <dbReference type="ARBA" id="ARBA00023027"/>
    </source>
</evidence>
<dbReference type="Pfam" id="PF09297">
    <property type="entry name" value="Zn_ribbon_NUD"/>
    <property type="match status" value="1"/>
</dbReference>
<dbReference type="Gene3D" id="3.90.79.10">
    <property type="entry name" value="Nucleoside Triphosphate Pyrophosphohydrolase"/>
    <property type="match status" value="1"/>
</dbReference>
<keyword evidence="8" id="KW-0520">NAD</keyword>
<keyword evidence="7" id="KW-0460">Magnesium</keyword>
<dbReference type="PANTHER" id="PTHR42904:SF6">
    <property type="entry name" value="NAD-CAPPED RNA HYDROLASE NUDT12"/>
    <property type="match status" value="1"/>
</dbReference>
<dbReference type="InterPro" id="IPR049734">
    <property type="entry name" value="NudC-like_C"/>
</dbReference>
<keyword evidence="5" id="KW-0479">Metal-binding</keyword>
<dbReference type="InterPro" id="IPR015375">
    <property type="entry name" value="NADH_PPase-like_N"/>
</dbReference>
<evidence type="ECO:0000256" key="1">
    <source>
        <dbReference type="ARBA" id="ARBA00001946"/>
    </source>
</evidence>
<dbReference type="CDD" id="cd03429">
    <property type="entry name" value="NUDIX_NADH_pyrophosphatase_Nudt13"/>
    <property type="match status" value="1"/>
</dbReference>
<dbReference type="PANTHER" id="PTHR42904">
    <property type="entry name" value="NUDIX HYDROLASE, NUDC SUBFAMILY"/>
    <property type="match status" value="1"/>
</dbReference>
<evidence type="ECO:0000256" key="5">
    <source>
        <dbReference type="ARBA" id="ARBA00022723"/>
    </source>
</evidence>
<feature type="domain" description="Nudix hydrolase" evidence="10">
    <location>
        <begin position="178"/>
        <end position="312"/>
    </location>
</feature>
<dbReference type="GO" id="GO:0016787">
    <property type="term" value="F:hydrolase activity"/>
    <property type="evidence" value="ECO:0007669"/>
    <property type="project" value="UniProtKB-KW"/>
</dbReference>
<evidence type="ECO:0000256" key="3">
    <source>
        <dbReference type="ARBA" id="ARBA00009595"/>
    </source>
</evidence>
<sequence>MKSPIFDIAAPHAEPSSLTAFSENALIRDTENRDDDCLERAFATEGVHCYAIADGRMILKHDRQVLDPLFAPYELAALDPDPDNAVLLGHRETGEPRIAMPVKIDPENLPELYKAASARGIYRENILEGAMLGEAAQAFSLVHWNMTHRFCGKCGNATLAKAGGYKRVCEACGNMLFPRTDPVVIMLVIDEENDRCLLGRNVQFPDGMYSCLAGFVEPGETIENAVRRETFEEAGITVGQIRIYASQPWPVPHSLMIGCFGRAESRDITFDEKELADCRWFTREETEAMLKRTLGEPGSAPPKGAIAHRLMRDWLDWPEA</sequence>
<comment type="cofactor">
    <cofactor evidence="1">
        <name>Mg(2+)</name>
        <dbReference type="ChEBI" id="CHEBI:18420"/>
    </cofactor>
</comment>
<dbReference type="InterPro" id="IPR050241">
    <property type="entry name" value="NAD-cap_RNA_hydrolase_NudC"/>
</dbReference>